<protein>
    <submittedName>
        <fullName evidence="1">Uncharacterized protein</fullName>
    </submittedName>
</protein>
<comment type="caution">
    <text evidence="1">The sequence shown here is derived from an EMBL/GenBank/DDBJ whole genome shotgun (WGS) entry which is preliminary data.</text>
</comment>
<feature type="non-terminal residue" evidence="1">
    <location>
        <position position="1"/>
    </location>
</feature>
<evidence type="ECO:0000313" key="1">
    <source>
        <dbReference type="EMBL" id="MED6191100.1"/>
    </source>
</evidence>
<reference evidence="1 2" key="1">
    <citation type="journal article" date="2023" name="Plants (Basel)">
        <title>Bridging the Gap: Combining Genomics and Transcriptomics Approaches to Understand Stylosanthes scabra, an Orphan Legume from the Brazilian Caatinga.</title>
        <authorList>
            <person name="Ferreira-Neto J.R.C."/>
            <person name="da Silva M.D."/>
            <person name="Binneck E."/>
            <person name="de Melo N.F."/>
            <person name="da Silva R.H."/>
            <person name="de Melo A.L.T.M."/>
            <person name="Pandolfi V."/>
            <person name="Bustamante F.O."/>
            <person name="Brasileiro-Vidal A.C."/>
            <person name="Benko-Iseppon A.M."/>
        </authorList>
    </citation>
    <scope>NUCLEOTIDE SEQUENCE [LARGE SCALE GENOMIC DNA]</scope>
    <source>
        <tissue evidence="1">Leaves</tissue>
    </source>
</reference>
<sequence length="142" mass="16197">REFSCILIPTRAQSNMTRLLLHNHELCFATVQRSEGGYMWLLWIIDEGDGAHSWRLWTEYSGDGPAEYPECFSGEDIISIQETAQQRNRYTNVLGTRINICRVNANSKTRRALQFEAAPFPFHVNSLTLNVESIVPVEGSHV</sequence>
<evidence type="ECO:0000313" key="2">
    <source>
        <dbReference type="Proteomes" id="UP001341840"/>
    </source>
</evidence>
<dbReference type="Proteomes" id="UP001341840">
    <property type="component" value="Unassembled WGS sequence"/>
</dbReference>
<proteinExistence type="predicted"/>
<accession>A0ABU6WYX1</accession>
<name>A0ABU6WYX1_9FABA</name>
<keyword evidence="2" id="KW-1185">Reference proteome</keyword>
<organism evidence="1 2">
    <name type="scientific">Stylosanthes scabra</name>
    <dbReference type="NCBI Taxonomy" id="79078"/>
    <lineage>
        <taxon>Eukaryota</taxon>
        <taxon>Viridiplantae</taxon>
        <taxon>Streptophyta</taxon>
        <taxon>Embryophyta</taxon>
        <taxon>Tracheophyta</taxon>
        <taxon>Spermatophyta</taxon>
        <taxon>Magnoliopsida</taxon>
        <taxon>eudicotyledons</taxon>
        <taxon>Gunneridae</taxon>
        <taxon>Pentapetalae</taxon>
        <taxon>rosids</taxon>
        <taxon>fabids</taxon>
        <taxon>Fabales</taxon>
        <taxon>Fabaceae</taxon>
        <taxon>Papilionoideae</taxon>
        <taxon>50 kb inversion clade</taxon>
        <taxon>dalbergioids sensu lato</taxon>
        <taxon>Dalbergieae</taxon>
        <taxon>Pterocarpus clade</taxon>
        <taxon>Stylosanthes</taxon>
    </lineage>
</organism>
<dbReference type="EMBL" id="JASCZI010189740">
    <property type="protein sequence ID" value="MED6191100.1"/>
    <property type="molecule type" value="Genomic_DNA"/>
</dbReference>
<gene>
    <name evidence="1" type="ORF">PIB30_112882</name>
</gene>